<accession>A0A7X9HTY3</accession>
<evidence type="ECO:0000313" key="3">
    <source>
        <dbReference type="Proteomes" id="UP000590542"/>
    </source>
</evidence>
<dbReference type="AlphaFoldDB" id="A0A7X9HTY3"/>
<evidence type="ECO:0000313" key="2">
    <source>
        <dbReference type="EMBL" id="NMB91898.1"/>
    </source>
</evidence>
<protein>
    <recommendedName>
        <fullName evidence="4">CRISPR-associated protein Csx3</fullName>
    </recommendedName>
</protein>
<reference evidence="2 3" key="1">
    <citation type="journal article" date="2020" name="Biotechnol. Biofuels">
        <title>New insights from the biogas microbiome by comprehensive genome-resolved metagenomics of nearly 1600 species originating from multiple anaerobic digesters.</title>
        <authorList>
            <person name="Campanaro S."/>
            <person name="Treu L."/>
            <person name="Rodriguez-R L.M."/>
            <person name="Kovalovszki A."/>
            <person name="Ziels R.M."/>
            <person name="Maus I."/>
            <person name="Zhu X."/>
            <person name="Kougias P.G."/>
            <person name="Basile A."/>
            <person name="Luo G."/>
            <person name="Schluter A."/>
            <person name="Konstantinidis K.T."/>
            <person name="Angelidaki I."/>
        </authorList>
    </citation>
    <scope>NUCLEOTIDE SEQUENCE [LARGE SCALE GENOMIC DNA]</scope>
    <source>
        <strain evidence="2">AS27yjCOA_202</strain>
    </source>
</reference>
<name>A0A7X9HTY3_UNCKA</name>
<comment type="caution">
    <text evidence="2">The sequence shown here is derived from an EMBL/GenBank/DDBJ whole genome shotgun (WGS) entry which is preliminary data.</text>
</comment>
<evidence type="ECO:0000256" key="1">
    <source>
        <dbReference type="SAM" id="Phobius"/>
    </source>
</evidence>
<sequence length="111" mass="12286">MESSENPKSGKEKKMKINMGLDNIQLYVGCNVQEVGGRLTLITPPEEAANIIGRNAQKIVQEIPANDRKAVVLTGPMAVWAYLIVFHAVLHAFGEVWYDDGRANKVLISKH</sequence>
<gene>
    <name evidence="2" type="ORF">GYA37_03580</name>
</gene>
<dbReference type="Proteomes" id="UP000590542">
    <property type="component" value="Unassembled WGS sequence"/>
</dbReference>
<keyword evidence="1" id="KW-0472">Membrane</keyword>
<keyword evidence="1" id="KW-1133">Transmembrane helix</keyword>
<dbReference type="EMBL" id="JAAZNV010000012">
    <property type="protein sequence ID" value="NMB91898.1"/>
    <property type="molecule type" value="Genomic_DNA"/>
</dbReference>
<evidence type="ECO:0008006" key="4">
    <source>
        <dbReference type="Google" id="ProtNLM"/>
    </source>
</evidence>
<proteinExistence type="predicted"/>
<organism evidence="2 3">
    <name type="scientific">candidate division WWE3 bacterium</name>
    <dbReference type="NCBI Taxonomy" id="2053526"/>
    <lineage>
        <taxon>Bacteria</taxon>
        <taxon>Katanobacteria</taxon>
    </lineage>
</organism>
<feature type="transmembrane region" description="Helical" evidence="1">
    <location>
        <begin position="79"/>
        <end position="98"/>
    </location>
</feature>
<keyword evidence="1" id="KW-0812">Transmembrane</keyword>